<feature type="compositionally biased region" description="Basic and acidic residues" evidence="18">
    <location>
        <begin position="74"/>
        <end position="91"/>
    </location>
</feature>
<feature type="region of interest" description="Disordered" evidence="18">
    <location>
        <begin position="675"/>
        <end position="694"/>
    </location>
</feature>
<dbReference type="GO" id="GO:0003779">
    <property type="term" value="F:actin binding"/>
    <property type="evidence" value="ECO:0007669"/>
    <property type="project" value="UniProtKB-KW"/>
</dbReference>
<feature type="region of interest" description="Disordered" evidence="18">
    <location>
        <begin position="6031"/>
        <end position="6056"/>
    </location>
</feature>
<dbReference type="Gene3D" id="1.20.58.60">
    <property type="match status" value="30"/>
</dbReference>
<dbReference type="Ensembl" id="ENSSTUT00000119973.1">
    <property type="protein sequence ID" value="ENSSTUP00000112076.1"/>
    <property type="gene ID" value="ENSSTUG00000046156.1"/>
</dbReference>
<feature type="coiled-coil region" evidence="17">
    <location>
        <begin position="3717"/>
        <end position="3758"/>
    </location>
</feature>
<dbReference type="SMART" id="SM00033">
    <property type="entry name" value="CH"/>
    <property type="match status" value="2"/>
</dbReference>
<dbReference type="InterPro" id="IPR049538">
    <property type="entry name" value="PCN-like_spectrin-like_rpt"/>
</dbReference>
<evidence type="ECO:0000256" key="10">
    <source>
        <dbReference type="ARBA" id="ARBA00022737"/>
    </source>
</evidence>
<feature type="region of interest" description="Disordered" evidence="18">
    <location>
        <begin position="2486"/>
        <end position="2545"/>
    </location>
</feature>
<evidence type="ECO:0000256" key="14">
    <source>
        <dbReference type="ARBA" id="ARBA00023212"/>
    </source>
</evidence>
<dbReference type="GO" id="GO:0005198">
    <property type="term" value="F:structural molecule activity"/>
    <property type="evidence" value="ECO:0007669"/>
    <property type="project" value="TreeGrafter"/>
</dbReference>
<dbReference type="GO" id="GO:0005874">
    <property type="term" value="C:microtubule"/>
    <property type="evidence" value="ECO:0007669"/>
    <property type="project" value="UniProtKB-KW"/>
</dbReference>
<name>A0A674EUZ4_SALTR</name>
<evidence type="ECO:0000256" key="4">
    <source>
        <dbReference type="ARBA" id="ARBA00022443"/>
    </source>
</evidence>
<dbReference type="SUPFAM" id="SSF46966">
    <property type="entry name" value="Spectrin repeat"/>
    <property type="match status" value="26"/>
</dbReference>
<dbReference type="Gene3D" id="1.10.418.10">
    <property type="entry name" value="Calponin-like domain"/>
    <property type="match status" value="2"/>
</dbReference>
<evidence type="ECO:0000256" key="12">
    <source>
        <dbReference type="ARBA" id="ARBA00023136"/>
    </source>
</evidence>
<feature type="compositionally biased region" description="Polar residues" evidence="18">
    <location>
        <begin position="6098"/>
        <end position="6120"/>
    </location>
</feature>
<feature type="coiled-coil region" evidence="17">
    <location>
        <begin position="2297"/>
        <end position="2328"/>
    </location>
</feature>
<dbReference type="InterPro" id="IPR001715">
    <property type="entry name" value="CH_dom"/>
</dbReference>
<evidence type="ECO:0000256" key="7">
    <source>
        <dbReference type="ARBA" id="ARBA00022553"/>
    </source>
</evidence>
<dbReference type="SMART" id="SM00250">
    <property type="entry name" value="PLEC"/>
    <property type="match status" value="9"/>
</dbReference>
<dbReference type="InterPro" id="IPR018247">
    <property type="entry name" value="EF_Hand_1_Ca_BS"/>
</dbReference>
<feature type="region of interest" description="Disordered" evidence="18">
    <location>
        <begin position="6077"/>
        <end position="6161"/>
    </location>
</feature>
<dbReference type="GO" id="GO:0042060">
    <property type="term" value="P:wound healing"/>
    <property type="evidence" value="ECO:0007669"/>
    <property type="project" value="TreeGrafter"/>
</dbReference>
<dbReference type="InterPro" id="IPR036872">
    <property type="entry name" value="CH_dom_sf"/>
</dbReference>
<feature type="transmembrane region" description="Helical" evidence="19">
    <location>
        <begin position="12"/>
        <end position="35"/>
    </location>
</feature>
<keyword evidence="6" id="KW-0963">Cytoplasm</keyword>
<dbReference type="Proteomes" id="UP000472277">
    <property type="component" value="Chromosome 18"/>
</dbReference>
<feature type="domain" description="Calponin-homology (CH)" evidence="21">
    <location>
        <begin position="314"/>
        <end position="418"/>
    </location>
</feature>
<dbReference type="SUPFAM" id="SSF47473">
    <property type="entry name" value="EF-hand"/>
    <property type="match status" value="1"/>
</dbReference>
<dbReference type="Pfam" id="PF00307">
    <property type="entry name" value="CH"/>
    <property type="match status" value="2"/>
</dbReference>
<evidence type="ECO:0000256" key="1">
    <source>
        <dbReference type="ARBA" id="ARBA00004236"/>
    </source>
</evidence>
<dbReference type="InterPro" id="IPR003108">
    <property type="entry name" value="GAR_dom"/>
</dbReference>
<dbReference type="Pfam" id="PF21020">
    <property type="entry name" value="Spectrin_4"/>
    <property type="match status" value="1"/>
</dbReference>
<dbReference type="InterPro" id="IPR001452">
    <property type="entry name" value="SH3_domain"/>
</dbReference>
<dbReference type="GO" id="GO:0045104">
    <property type="term" value="P:intermediate filament cytoskeleton organization"/>
    <property type="evidence" value="ECO:0007669"/>
    <property type="project" value="InterPro"/>
</dbReference>
<dbReference type="FunFam" id="1.20.58.60:FF:000031">
    <property type="entry name" value="Microtubule-actin cross-linking factor 1"/>
    <property type="match status" value="1"/>
</dbReference>
<feature type="compositionally biased region" description="Polar residues" evidence="18">
    <location>
        <begin position="5801"/>
        <end position="5813"/>
    </location>
</feature>
<dbReference type="PROSITE" id="PS00018">
    <property type="entry name" value="EF_HAND_1"/>
    <property type="match status" value="2"/>
</dbReference>
<feature type="compositionally biased region" description="Polar residues" evidence="18">
    <location>
        <begin position="6232"/>
        <end position="6253"/>
    </location>
</feature>
<evidence type="ECO:0000256" key="2">
    <source>
        <dbReference type="ARBA" id="ARBA00004245"/>
    </source>
</evidence>
<keyword evidence="15" id="KW-0966">Cell projection</keyword>
<dbReference type="Gene3D" id="3.90.1290.10">
    <property type="entry name" value="Plakin repeat"/>
    <property type="match status" value="3"/>
</dbReference>
<dbReference type="FunFam" id="1.20.58.60:FF:000093">
    <property type="entry name" value="dystonin isoform X1"/>
    <property type="match status" value="1"/>
</dbReference>
<feature type="coiled-coil region" evidence="17">
    <location>
        <begin position="3228"/>
        <end position="3262"/>
    </location>
</feature>
<evidence type="ECO:0000256" key="13">
    <source>
        <dbReference type="ARBA" id="ARBA00023203"/>
    </source>
</evidence>
<dbReference type="FunFam" id="1.10.418.10:FF:000002">
    <property type="entry name" value="Microtubule-actin cross-linking factor 1"/>
    <property type="match status" value="1"/>
</dbReference>
<dbReference type="PROSITE" id="PS00019">
    <property type="entry name" value="ACTININ_1"/>
    <property type="match status" value="1"/>
</dbReference>
<feature type="coiled-coil region" evidence="17">
    <location>
        <begin position="4977"/>
        <end position="5004"/>
    </location>
</feature>
<dbReference type="InterPro" id="IPR018159">
    <property type="entry name" value="Spectrin/alpha-actinin"/>
</dbReference>
<feature type="compositionally biased region" description="Low complexity" evidence="18">
    <location>
        <begin position="6085"/>
        <end position="6097"/>
    </location>
</feature>
<feature type="coiled-coil region" evidence="17">
    <location>
        <begin position="901"/>
        <end position="928"/>
    </location>
</feature>
<gene>
    <name evidence="24" type="primary">DST</name>
</gene>
<dbReference type="FunFam" id="1.20.58.60:FF:000027">
    <property type="entry name" value="Microtubule-actin cross-linking factor 1"/>
    <property type="match status" value="1"/>
</dbReference>
<feature type="coiled-coil region" evidence="17">
    <location>
        <begin position="1259"/>
        <end position="1296"/>
    </location>
</feature>
<feature type="compositionally biased region" description="Low complexity" evidence="18">
    <location>
        <begin position="6131"/>
        <end position="6152"/>
    </location>
</feature>
<dbReference type="FunFam" id="1.20.58.60:FF:000025">
    <property type="entry name" value="microtubule-actin cross-linking factor 1"/>
    <property type="match status" value="1"/>
</dbReference>
<dbReference type="FunFam" id="3.30.920.20:FF:000002">
    <property type="entry name" value="dystonin isoform X1"/>
    <property type="match status" value="1"/>
</dbReference>
<accession>A0A674EUZ4</accession>
<evidence type="ECO:0000259" key="23">
    <source>
        <dbReference type="PROSITE" id="PS51460"/>
    </source>
</evidence>
<evidence type="ECO:0000313" key="25">
    <source>
        <dbReference type="Proteomes" id="UP000472277"/>
    </source>
</evidence>
<evidence type="ECO:0000256" key="19">
    <source>
        <dbReference type="SAM" id="Phobius"/>
    </source>
</evidence>
<dbReference type="PROSITE" id="PS50002">
    <property type="entry name" value="SH3"/>
    <property type="match status" value="1"/>
</dbReference>
<dbReference type="InterPro" id="IPR001101">
    <property type="entry name" value="Plectin_repeat"/>
</dbReference>
<evidence type="ECO:0000313" key="24">
    <source>
        <dbReference type="Ensembl" id="ENSSTUP00000112076.1"/>
    </source>
</evidence>
<dbReference type="SUPFAM" id="SSF143575">
    <property type="entry name" value="GAS2 domain-like"/>
    <property type="match status" value="1"/>
</dbReference>
<keyword evidence="4 16" id="KW-0728">SH3 domain</keyword>
<feature type="compositionally biased region" description="Polar residues" evidence="18">
    <location>
        <begin position="2526"/>
        <end position="2537"/>
    </location>
</feature>
<keyword evidence="12 19" id="KW-0472">Membrane</keyword>
<keyword evidence="11" id="KW-0106">Calcium</keyword>
<feature type="region of interest" description="Disordered" evidence="18">
    <location>
        <begin position="6194"/>
        <end position="6279"/>
    </location>
</feature>
<dbReference type="PROSITE" id="PS50021">
    <property type="entry name" value="CH"/>
    <property type="match status" value="2"/>
</dbReference>
<feature type="compositionally biased region" description="Polar residues" evidence="18">
    <location>
        <begin position="114"/>
        <end position="140"/>
    </location>
</feature>
<dbReference type="GO" id="GO:0005737">
    <property type="term" value="C:cytoplasm"/>
    <property type="evidence" value="ECO:0007669"/>
    <property type="project" value="TreeGrafter"/>
</dbReference>
<dbReference type="PROSITE" id="PS50222">
    <property type="entry name" value="EF_HAND_2"/>
    <property type="match status" value="2"/>
</dbReference>
<dbReference type="FunFam" id="1.10.238.10:FF:000013">
    <property type="entry name" value="Microtubule-actin cross-linking factor 1"/>
    <property type="match status" value="1"/>
</dbReference>
<reference evidence="24" key="1">
    <citation type="submission" date="2025-08" db="UniProtKB">
        <authorList>
            <consortium name="Ensembl"/>
        </authorList>
    </citation>
    <scope>IDENTIFICATION</scope>
</reference>
<keyword evidence="19" id="KW-0812">Transmembrane</keyword>
<organism evidence="24 25">
    <name type="scientific">Salmo trutta</name>
    <name type="common">Brown trout</name>
    <dbReference type="NCBI Taxonomy" id="8032"/>
    <lineage>
        <taxon>Eukaryota</taxon>
        <taxon>Metazoa</taxon>
        <taxon>Chordata</taxon>
        <taxon>Craniata</taxon>
        <taxon>Vertebrata</taxon>
        <taxon>Euteleostomi</taxon>
        <taxon>Actinopterygii</taxon>
        <taxon>Neopterygii</taxon>
        <taxon>Teleostei</taxon>
        <taxon>Protacanthopterygii</taxon>
        <taxon>Salmoniformes</taxon>
        <taxon>Salmonidae</taxon>
        <taxon>Salmoninae</taxon>
        <taxon>Salmo</taxon>
    </lineage>
</organism>
<dbReference type="FunFam" id="2.30.30.40:FF:000011">
    <property type="entry name" value="Microtubule-actin cross-linking factor 1"/>
    <property type="match status" value="1"/>
</dbReference>
<keyword evidence="25" id="KW-1185">Reference proteome</keyword>
<dbReference type="GO" id="GO:0008017">
    <property type="term" value="F:microtubule binding"/>
    <property type="evidence" value="ECO:0007669"/>
    <property type="project" value="InterPro"/>
</dbReference>
<evidence type="ECO:0000256" key="11">
    <source>
        <dbReference type="ARBA" id="ARBA00022837"/>
    </source>
</evidence>
<dbReference type="Pfam" id="PF21097">
    <property type="entry name" value="SR_plectin_7"/>
    <property type="match status" value="1"/>
</dbReference>
<dbReference type="FunFam" id="1.10.418.10:FF:000017">
    <property type="entry name" value="Microtubule-actin cross-linking factor 1"/>
    <property type="match status" value="1"/>
</dbReference>
<dbReference type="SMART" id="SM00243">
    <property type="entry name" value="GAS2"/>
    <property type="match status" value="1"/>
</dbReference>
<dbReference type="PROSITE" id="PS51460">
    <property type="entry name" value="GAR"/>
    <property type="match status" value="1"/>
</dbReference>
<dbReference type="GO" id="GO:0005886">
    <property type="term" value="C:plasma membrane"/>
    <property type="evidence" value="ECO:0007669"/>
    <property type="project" value="UniProtKB-SubCell"/>
</dbReference>
<dbReference type="PROSITE" id="PS00020">
    <property type="entry name" value="ACTININ_2"/>
    <property type="match status" value="1"/>
</dbReference>
<feature type="domain" description="SH3" evidence="20">
    <location>
        <begin position="1047"/>
        <end position="1104"/>
    </location>
</feature>
<dbReference type="InterPro" id="IPR002048">
    <property type="entry name" value="EF_hand_dom"/>
</dbReference>
<proteinExistence type="predicted"/>
<evidence type="ECO:0000256" key="17">
    <source>
        <dbReference type="SAM" id="Coils"/>
    </source>
</evidence>
<reference evidence="24" key="2">
    <citation type="submission" date="2025-09" db="UniProtKB">
        <authorList>
            <consortium name="Ensembl"/>
        </authorList>
    </citation>
    <scope>IDENTIFICATION</scope>
</reference>
<evidence type="ECO:0000256" key="8">
    <source>
        <dbReference type="ARBA" id="ARBA00022701"/>
    </source>
</evidence>
<keyword evidence="14" id="KW-0206">Cytoskeleton</keyword>
<dbReference type="CDD" id="cd00051">
    <property type="entry name" value="EFh"/>
    <property type="match status" value="1"/>
</dbReference>
<feature type="compositionally biased region" description="Polar residues" evidence="18">
    <location>
        <begin position="6265"/>
        <end position="6279"/>
    </location>
</feature>
<dbReference type="PANTHER" id="PTHR23169:SF24">
    <property type="entry name" value="DYSTONIN"/>
    <property type="match status" value="1"/>
</dbReference>
<feature type="domain" description="EF-hand" evidence="22">
    <location>
        <begin position="5873"/>
        <end position="5908"/>
    </location>
</feature>
<dbReference type="GO" id="GO:0005509">
    <property type="term" value="F:calcium ion binding"/>
    <property type="evidence" value="ECO:0007669"/>
    <property type="project" value="InterPro"/>
</dbReference>
<dbReference type="FunFam" id="1.20.58.60:FF:000008">
    <property type="entry name" value="microtubule-actin cross-linking factor 1"/>
    <property type="match status" value="2"/>
</dbReference>
<feature type="coiled-coil region" evidence="17">
    <location>
        <begin position="3419"/>
        <end position="3480"/>
    </location>
</feature>
<dbReference type="InterPro" id="IPR001589">
    <property type="entry name" value="Actinin_actin-bd_CS"/>
</dbReference>
<dbReference type="FunFam" id="1.20.58.60:FF:000001">
    <property type="entry name" value="Microtubule-actin cross-linking factor 1"/>
    <property type="match status" value="4"/>
</dbReference>
<evidence type="ECO:0000256" key="3">
    <source>
        <dbReference type="ARBA" id="ARBA00004316"/>
    </source>
</evidence>
<dbReference type="Gene3D" id="1.10.238.10">
    <property type="entry name" value="EF-hand"/>
    <property type="match status" value="1"/>
</dbReference>
<dbReference type="Pfam" id="PF02187">
    <property type="entry name" value="GAS2"/>
    <property type="match status" value="1"/>
</dbReference>
<feature type="region of interest" description="Disordered" evidence="18">
    <location>
        <begin position="113"/>
        <end position="176"/>
    </location>
</feature>
<dbReference type="FunFam" id="1.20.58.60:FF:000074">
    <property type="entry name" value="dystonin isoform X1"/>
    <property type="match status" value="1"/>
</dbReference>
<feature type="coiled-coil region" evidence="17">
    <location>
        <begin position="2951"/>
        <end position="2988"/>
    </location>
</feature>
<dbReference type="Pfam" id="PF00681">
    <property type="entry name" value="Plectin"/>
    <property type="match status" value="3"/>
</dbReference>
<evidence type="ECO:0000256" key="5">
    <source>
        <dbReference type="ARBA" id="ARBA00022475"/>
    </source>
</evidence>
<dbReference type="InterPro" id="IPR035915">
    <property type="entry name" value="Plakin_repeat_sf"/>
</dbReference>
<feature type="region of interest" description="Disordered" evidence="18">
    <location>
        <begin position="5792"/>
        <end position="5815"/>
    </location>
</feature>
<feature type="domain" description="GAR" evidence="23">
    <location>
        <begin position="5949"/>
        <end position="6027"/>
    </location>
</feature>
<dbReference type="Pfam" id="PF18373">
    <property type="entry name" value="Spectrin_2"/>
    <property type="match status" value="1"/>
</dbReference>
<protein>
    <submittedName>
        <fullName evidence="24">Dystonin</fullName>
    </submittedName>
</protein>
<evidence type="ECO:0000256" key="16">
    <source>
        <dbReference type="PROSITE-ProRule" id="PRU00192"/>
    </source>
</evidence>
<dbReference type="GO" id="GO:0005882">
    <property type="term" value="C:intermediate filament"/>
    <property type="evidence" value="ECO:0007669"/>
    <property type="project" value="TreeGrafter"/>
</dbReference>
<feature type="coiled-coil region" evidence="17">
    <location>
        <begin position="4868"/>
        <end position="4895"/>
    </location>
</feature>
<evidence type="ECO:0000256" key="9">
    <source>
        <dbReference type="ARBA" id="ARBA00022723"/>
    </source>
</evidence>
<dbReference type="InterPro" id="IPR041573">
    <property type="entry name" value="Desmoplakin_Spectrin-like"/>
</dbReference>
<dbReference type="PANTHER" id="PTHR23169">
    <property type="entry name" value="ENVOPLAKIN"/>
    <property type="match status" value="1"/>
</dbReference>
<dbReference type="FunFam" id="1.20.58.60:FF:000009">
    <property type="entry name" value="dystonin isoform X1"/>
    <property type="match status" value="1"/>
</dbReference>
<dbReference type="FunFam" id="1.20.58.60:FF:000012">
    <property type="entry name" value="Microtubule-actin cross-linking factor 1"/>
    <property type="match status" value="1"/>
</dbReference>
<dbReference type="Gene3D" id="3.30.920.20">
    <property type="entry name" value="Gas2-like domain"/>
    <property type="match status" value="1"/>
</dbReference>
<dbReference type="InterPro" id="IPR043197">
    <property type="entry name" value="Plakin"/>
</dbReference>
<dbReference type="SUPFAM" id="SSF47576">
    <property type="entry name" value="Calponin-homology domain, CH-domain"/>
    <property type="match status" value="1"/>
</dbReference>
<dbReference type="InterPro" id="IPR002017">
    <property type="entry name" value="Spectrin_repeat"/>
</dbReference>
<dbReference type="SMART" id="SM00150">
    <property type="entry name" value="SPEC"/>
    <property type="match status" value="31"/>
</dbReference>
<feature type="region of interest" description="Disordered" evidence="18">
    <location>
        <begin position="51"/>
        <end position="100"/>
    </location>
</feature>
<dbReference type="CDD" id="cd21236">
    <property type="entry name" value="CH_DYST_rpt1"/>
    <property type="match status" value="1"/>
</dbReference>
<feature type="domain" description="Calponin-homology (CH)" evidence="21">
    <location>
        <begin position="198"/>
        <end position="301"/>
    </location>
</feature>
<dbReference type="FunFam" id="1.20.58.60:FF:000016">
    <property type="entry name" value="Microtubule-actin cross-linking factor 1"/>
    <property type="match status" value="1"/>
</dbReference>
<comment type="subcellular location">
    <subcellularLocation>
        <location evidence="1">Cell membrane</location>
    </subcellularLocation>
    <subcellularLocation>
        <location evidence="3">Cell projection</location>
    </subcellularLocation>
    <subcellularLocation>
        <location evidence="2">Cytoplasm</location>
        <location evidence="2">Cytoskeleton</location>
    </subcellularLocation>
</comment>
<feature type="domain" description="EF-hand" evidence="22">
    <location>
        <begin position="5909"/>
        <end position="5944"/>
    </location>
</feature>
<dbReference type="GO" id="GO:0042995">
    <property type="term" value="C:cell projection"/>
    <property type="evidence" value="ECO:0007669"/>
    <property type="project" value="UniProtKB-SubCell"/>
</dbReference>
<dbReference type="CDD" id="cd00176">
    <property type="entry name" value="SPEC"/>
    <property type="match status" value="17"/>
</dbReference>
<sequence length="6279" mass="710863">MIAAAFLVLLRPYSIQVVLLLLLLLVGTIATILFFCCWHRRLRNGKHPIKSVLSGRSRSRGEHSPRHARRARARVAEEKALVEIPESEHQSDSSTTVRKRKVKKRVLPDFYHSVQVTPTRKPSSGSGNASLHCSMSSSADFSDEDDYSYKSGSVSPAPGDTLPWNLPRHERHKRKIQGGSVLDPAERAVLRIADERDRVQKKTFTKWINQHLLKVRKHVNDLYEDLRDGHNLISLLEVLSGQSLPREKGRMRFHRLQNVQIALDYLKRRQVKLVNIRNDDITDGNPKLTLGLIWTIILHFQISEIHVCGESEDMTAKERLLMWSQQMTEGYVGVRCNNFTTSWRDGRLFNAIIHKYRPDLVDMGRVSAQTSRSNLEQAFGVAERLGVARLLDPEDVDVQSPDEKSVITYVSTLYDVFPKVPDGVDGINANDVDIKWVEYQNMVNYLIQWIKHNVGLMSDRAFPNNPVELKALYTQYLQFKENEIPLKETEKSKIKHLYKMLEVWMEFGRIQLPQGFHPNDVEKEWGKLIVAMLEREKSLRPEVDRLEMLQQIATRVQRDCVTGEDKLALARTALQSDAKRLESGVQFQNEAEVSGYLLECENHLRQQVVDIQILLDGKFYCSDQLVQRVSKLRDDLLGLRAECSSVYSQGRTLTTQQTRMMISGITQSLNSGFSSSNNNSSLTPGGLGTPGSTFTSSFTPGLTPALSPAMTLGGMQPGSIQAYMGGGGGGMDPGSLQHHKHMQIRKPLGKSSLVDPDMTKEEVNMNFVQDLINWVEEMQVQLDHGDWGADLPSVETHLENHRSVHRAIEEFQMSLKEAKLSEIQMTQAQKLSYSDKVGNLEYQYGKLLKCSRERQKNLESLHDFVSRATMELIWLNEKEEEEVAFDWSDRNGNISKKREYHADLMRELDDKEKVIKSVQDNAENLLQENHPARLTIEAYRAAMQTQWSWILQLCSCVEQHLKDNTVYFEFFNDAKESMDYLKSLQGDIQRKYGCDRTSSVHKLEDHIQESMDEKEQLLQYRSTVAGLVGKAKAIVQLKPRTTDTPIRSSIPVKAICDYRQIEITIYKGDECVLASNSHRAKWKVISPSGNEAMVPSVCFTVPPPNKEAVDQASRIEQLYQNVLTLWHHSHINMKSVVSWHYLMADVRAIRNWNVSSIKTMLPGEHQQVLSNLQSHFEDFLEDSEESEVFTIADCSQLEREVLTCKEYYEELLKSAEREEHEESVYNLYISEVRNFRMRLEAQEEHLIRQIRTPLDRDDLEQSILRITEQEKKKAELDQLMEDLETMKEKCETFLRQATASPSVPALSSDLNVLIQSMSQVYSMSSIYLEKLKTVSLVVRHSQNAEALVKLFEAKLSEEDAVNSDLKSIDTVVSTLKQWRSEIDEQREVFHDLEDGLQKARGISDHMFKAHNERDFDLDWHKEKADQLGERWHNVHTQIDSRLRDLEGISKSLKYYKDSYSSLNDWVREMEAAQLKTQENQPEDSKALAELLNQQKVLVAEMEHKQSRIDECQKYSEQYSSGAKDYELQLMTYRAMVDSQHKSPLKRRRMQNSADAIVQEFMDLRTRYTAVVTSMTQYVKFASETLKRTEGEEVGDCKMYKVYPLLFQVSMEEMVTKKEQIAEALRTTQLMLTKHIGSVEVYSVFSSVQSGLIDHNTGLCLLEAQLITSGLVLPQLRMCLELDDALHHNLIDEPTWKQLRELNEANQCILSPAFSSEPLPVIAAVREGAISEPLAMKVIEIQLATGGLRVSYTGDILTLERAFQFGLIPAPLYVKLLERQDTWKDLINPSTAEKVSLTQLVQRSVADVETGLRLLPVKKSHNGNMELTSGREISVFSAVHEGLIDRQTTMRLLGAQLFAGGIFNPKTGRKLTVEEALSEGLIDQGTATGILSQQAQNGGIVNPQNGKRLSVDEAVQCDLMSSSSALLVLEKQKGFMGLLWPHSGEILTVSTSLQHEIITNQLAFKLLSNRQKIAALYIAEDSEVMDINSATQNGFIDTHTAEVLKTIEIPDVFPDVDDLNDRFSSWLMLRELQIGGSHRPTDDIEIDDETINAPSPIEAKQLFISYLMMNSYMDPKSGQRLLIFDGQLTKMAELLVNISVETSENQLQNTALGKATFVDISLKEDISEDSEISFESNTEDFGYLHINEETDGTMKDHHASSFFREDKSNYNQSDNKAFSNNLLEAHLSTLASFLTRDLDIAKQLLKSANELIPTHIHQDLASAFRELQPAFADVCQMSAERNYVLTQAIDKGKVSDMVTNVSGTQRHLEDTAFDIQYFISEHAQFLSPAQSRHLLKSLSATQRAIKDLMERVANQRRTLQLQLEISENESQQKCLVEKQKEFSDKLQELCDNLTNTENCLIGQQQQAKSVESVEDLQQVQKEHQVQYSSFALNEVISSTKTFLDENRSKLTPDQIAAIESKLEDAKSKVKLINQRAEESRKDVEKSVTAAIKQETEKEAVVEQLEESKNKIEGLLDWINNIGNEKGMGVDQTDHMGKQNGNMPLPSETSAKNILGEDDDPNGNNGNALQTTDNDTGRQATEKTAKLDLDKQYERVKARHQEILSQQQDMIMATQSAQALLDHQAHALSSTEKDKLQMDIQELKSRYDASLTQAEQQMKHVVQVQEELKKFQGDCEEFEGWLQQAEGEVGELGAPAGALNILTEKLQRQKSFSEDVISHKGDLRFITISGQKVLDVAKACGRMDPEGKDAQLEVDTTGTCAAVKEKLDSAASRYKALHSQCNELGNNLKDVVDKYKKYEDSTAGLVKWLNNSVEEARRQQSEAIAADPQTLQKQLEDTKALQNQITGRQTAVETLRKTSDSLVTAEGDLLTNQDEIQETVDDIVERYDNLSKSVSDRNEKLQITLTRSLSVQDGLDEMISWMEGVEKSVKEKGQVPLDSAAIGDVLSKGAALEQDISSRQSSISAMKAKVKKFVETADPSAAALLQSKMDALSQRFSDTCDKHKQKMDQLEQLKDKVEEFEKTSDKVQQFVLKRSQALSETDGPGKNVNELSQLMQLAEHAKDVEILQKLSKELSNMGPEGSMAQIQGKIDNLSNNFNAFKDTVKEKYVKMTVSSCQDQLGDFRDAAGALRTWLEETTEKVPVVQPTSSEQSLLNDLQRVNALMEEWTTKGSAVQDINSKGSALCSFISVLTSPAKTKMSHKSGTQNMSYINEGHKSLGELLKDRAAELSGLVQQVAEAQKETDAMITWLKDMKKTTASWNSASTEKDAMKTQLEQQKAFEEDMKQKREQLQKLREKLLHLIEKHPDSPEAVKWKQMLAQIDVSGSVENRKQHLEESNRNLDVFQTTEPQLRQWLSEKEMMLSVLGPLSMDPNMLNTQRQQVQILLNEFDSHKPQYDQLNEAAAAILSTSGKQDPSSGGKVVKDQLAAVTQKWQGLTGQLRQRAGLIDQAVGKTGQFQDLLRSLSQSAASLETRLNSQQALSSQPDVVKKQLEEANTISGQLREERKRLKEAETLCSELSALVTEDYLKTDLARQLEVVTKPFKQLEDKAGLRIQQLNSAFASSQQFHQTSKDFQGWMNETLQEQCKSQAVSAQVETLRQSLKEHSALQKALSEHEEPYSTIVREGETLLQNTDGAEKVALQGQLATLRSNWDDVKKSSSERQDQLQGALQRAQKYHEHAEKLQSWVQESEVREGSVRLSVDPVEVESSISQLKAIQKDVDKHRGLVAQLNTAAESLLEVANADTEAVREEKAAIGQSVDQVTERVQNKRESLDKISQRLKEFNDTHKEAKGQLEGAKKQLVAYSSLGVQAYSNKNLTSMKAQQKSLDGVNTQLEHLKSLAQGLVADVPEADGVTDLLLQADSLEKEYCSLTKDVGKTCSTLEGKLQGIGQFQTNIREMFTRFADLDDELDSMAPVGRELATLNEQQGGIKGFVEKLQELMADTARGEDRCKKMLETEASPDLLGLKRDLDVLSKQCGKLMDRAKGREEEVGSTLTRLNELYSKLQQFTNKLGGAEVKEEGQGSVGMETDVINQQLEAFKVFQKEEVDPLQTQLQDINWLGQGLIQNAAKGTSTKGLEHDLEDGNTRWNTLNKKIAERSAQLHEALLHCGRFQDALESLLSWLTDTEELVSNQKPPSAEFKVVKAQIQEQILLQRLLDDRRPTVELIKKEGGKVVDLGAEFVEKEKVGKEIERLGQRWDALLKKAENRHKQLKSILVVAQQFHETLEPLSEWLSATEKRLAKSEPIGTQTTKLEVQISQHKALEEEIMGHSKDLVQAVSLGQMLKPVSSVDDKELVQSKLDSTQASYIELQERCRRKAEMLQQALANAQLFGEDEVALMNWLNEVHTRLSEVSVKDYKTDVLEKQCAEQLALHEDIELRKQNVDQAISNGLELLKQTTGDEVVVIQGKLDGIKTRYAEINSMSDNVSKTLDEALTLASKLQHTHEDLSSWLKNVEAELTAFAAQVPVGEQLIQAQDRQKALLKEAMDHKPQVDKLNEVSSSLLELVPWRAREGLDKLVTEDNDRYKAASDTITQHVEQINASILKSQQFEQAADNLLAWLTEAERKMLSLGEIRLEQDQTTAQLQAQKGFSMDIMRHKDAVDDIVKTGEAIMNSKDEDEKQALKVKIQDLLEKYGVVSQLNSERCLQLERAQSLASQFWETYEELWPWLQETRTSFSQLPLLAIEYEALRQQQEELRQMRELIAEHKPHIDKMNKTGPQLLELSPVEGIPIREKYTATDLLYAQLKADVKQRAATLDEAISKSTQFHDKIEPMLESLERIAERLRQPPSISVEVEKIREQITENKAVSVDLEKLQPSYDTLKQRGEEMIARSAGADKDISAKAVQDKLDQMVFTWNEIHALMEEREAKLLDVMDLADKFWCDHCALIVTIKDTQDLLRELEEPGVDPSVVKQQQESLESFKEEIDGLQEELDVVRNLGAELMAACGEPDKPVIKKSIDEVNSAWETLNKALKERVDRLDEAMQAAMQFQDGLQGMFDWVDIVEHKLDSMSPVGTDLDTVKQQIEELKEFKGEAYQLQIEMERLNHQAGLLLKKVTEEYDRCAIQEPMTELKMLWDNLDENIINRQHKLEGALLALGQFQHALDELLAWMSNTEELLNEQRKAAGDPKAIEIELAKHHVLQNDVMAHKTTVEVVNKAGTDLVESTSGEEASGLQSKLENLTQRWKNILEKTEQRRHQLDGALLQAQGFHGEIEDMQQWLKDTERQLLASKAVGGLPDTAREQLNAHLELCSTLEAKEELYQQLMNKGQQLLTMTPSGQDSNTEQDLRNLQDKRESVQVKVAERKVKLEEALTLATEFHNSLQDFINWLTQAEQTLTMSSPASLILENIMFQIDEHKVFVTEVNSHREQIVELDKTGTHLKYFSQKQDVVLIKNLLISVQGRWEKVVQRSVERGRLLDDARKRAKQFHETWNKLTEWLDESEKALDSELEIANDPDKIKMQLTQHKEFQKALGSKHSVYDTTSRTGRALKDKTSLQDDNQKLDDMLSELRDKWDTVCGKSVERQNKLEEALLFSGQFTDALQALIDWLYRVEPQLAEDQPVHGDIDLVLNLIDSHKVFQKELGKRTGSVAALKRSAKDLIESSHEDSSWVKAQMQELSARWETVCARSVSKQTRLEQALCQAEEFHSTVHILLEWLAEAEQSLRFHGTLPDDEDALRALIEQHKEFMKKQEEKRVGLNKATSMGEAILTICHPDSITTIKHWNTIIKARFEEVQVWARQHQQRLAMALSDLLATQELLEGLLCWLQWAEATLNEKDKEVLPQEIDEVKALIAEHQTFMEEMTRKQPDVDTITKTHKRKAAGGSELAIQSQIPVLEKGRGGRKRSPTQAMYPSASQPPIETKNPRVNLLVSKWQQVWLLALDRRRKLNDSMDRLEELKEFANFDFDVWRKRYMRWMNHKKSRVMDFFRRIDKDQDGKVTRQEFIEGILSSKFPTSRLEMSAVADIFDRDGDGYIDYYEFVAALHPNKEAYKPLTDADKIEDEVTRQVAKCKCPKRFQVEQIGANKYRFYLGNQFGDSQQLRLVRILRSTVMVRVGGGWMALDEFLVKNDPCRVHHHGSKMLRSESNSSITQSPIAKGRTNMELREKFILPEGTTQMMASFRYRGRRSRPSSRAASPNRSNSSHSCPAQHNNPALPSTPKTPQHITRNYDKPWLTNSKPSSPLKSSDSFESQGSSSESTPIQGSKLRLPGYLSGKSFQSGEEQGTLINAAVMKARGQAIGFESRRSGSRPGSKAGSRGSSRRGSDASDFDISDIASVCSDTSETVGDTSRATPRSSSRQHGGKPSKIPTPQRRSTPSKLAQTSKR</sequence>
<evidence type="ECO:0000259" key="22">
    <source>
        <dbReference type="PROSITE" id="PS50222"/>
    </source>
</evidence>
<evidence type="ECO:0000256" key="6">
    <source>
        <dbReference type="ARBA" id="ARBA00022490"/>
    </source>
</evidence>
<feature type="compositionally biased region" description="Polar residues" evidence="18">
    <location>
        <begin position="2497"/>
        <end position="2510"/>
    </location>
</feature>
<dbReference type="Pfam" id="PF21019">
    <property type="entry name" value="Spectrin_3"/>
    <property type="match status" value="1"/>
</dbReference>
<dbReference type="Pfam" id="PF17902">
    <property type="entry name" value="SH3_10"/>
    <property type="match status" value="1"/>
</dbReference>
<dbReference type="Gene3D" id="1.20.58.1060">
    <property type="match status" value="1"/>
</dbReference>
<keyword evidence="7" id="KW-0597">Phosphoprotein</keyword>
<feature type="compositionally biased region" description="Low complexity" evidence="18">
    <location>
        <begin position="6202"/>
        <end position="6212"/>
    </location>
</feature>
<keyword evidence="9" id="KW-0479">Metal-binding</keyword>
<keyword evidence="13" id="KW-0009">Actin-binding</keyword>
<dbReference type="GeneTree" id="ENSGT00940000155008"/>
<evidence type="ECO:0000256" key="18">
    <source>
        <dbReference type="SAM" id="MobiDB-lite"/>
    </source>
</evidence>
<keyword evidence="19" id="KW-1133">Transmembrane helix</keyword>
<evidence type="ECO:0000256" key="15">
    <source>
        <dbReference type="ARBA" id="ARBA00023273"/>
    </source>
</evidence>
<dbReference type="Pfam" id="PF00435">
    <property type="entry name" value="Spectrin"/>
    <property type="match status" value="19"/>
</dbReference>
<keyword evidence="10" id="KW-0677">Repeat</keyword>
<keyword evidence="8" id="KW-0493">Microtubule</keyword>
<dbReference type="SMART" id="SM00054">
    <property type="entry name" value="EFh"/>
    <property type="match status" value="2"/>
</dbReference>
<dbReference type="InterPro" id="IPR036534">
    <property type="entry name" value="GAR_dom_sf"/>
</dbReference>
<dbReference type="InterPro" id="IPR041615">
    <property type="entry name" value="Desmoplakin_SH3"/>
</dbReference>
<evidence type="ECO:0000259" key="20">
    <source>
        <dbReference type="PROSITE" id="PS50002"/>
    </source>
</evidence>
<keyword evidence="5" id="KW-1003">Cell membrane</keyword>
<dbReference type="FunFam" id="1.20.58.60:FF:000010">
    <property type="entry name" value="plectin isoform X2"/>
    <property type="match status" value="1"/>
</dbReference>
<evidence type="ECO:0000259" key="21">
    <source>
        <dbReference type="PROSITE" id="PS50021"/>
    </source>
</evidence>
<dbReference type="Pfam" id="PF13499">
    <property type="entry name" value="EF-hand_7"/>
    <property type="match status" value="1"/>
</dbReference>
<keyword evidence="17" id="KW-0175">Coiled coil</keyword>
<feature type="coiled-coil region" evidence="17">
    <location>
        <begin position="2414"/>
        <end position="2469"/>
    </location>
</feature>
<feature type="compositionally biased region" description="Polar residues" evidence="18">
    <location>
        <begin position="6038"/>
        <end position="6048"/>
    </location>
</feature>
<dbReference type="SUPFAM" id="SSF75399">
    <property type="entry name" value="Plakin repeat"/>
    <property type="match status" value="2"/>
</dbReference>
<dbReference type="InterPro" id="IPR011992">
    <property type="entry name" value="EF-hand-dom_pair"/>
</dbReference>
<dbReference type="Gene3D" id="2.30.30.40">
    <property type="entry name" value="SH3 Domains"/>
    <property type="match status" value="1"/>
</dbReference>